<feature type="compositionally biased region" description="Polar residues" evidence="1">
    <location>
        <begin position="1"/>
        <end position="12"/>
    </location>
</feature>
<gene>
    <name evidence="2" type="ORF">FISHEDRAFT_73717</name>
</gene>
<keyword evidence="3" id="KW-1185">Reference proteome</keyword>
<organism evidence="2 3">
    <name type="scientific">Fistulina hepatica ATCC 64428</name>
    <dbReference type="NCBI Taxonomy" id="1128425"/>
    <lineage>
        <taxon>Eukaryota</taxon>
        <taxon>Fungi</taxon>
        <taxon>Dikarya</taxon>
        <taxon>Basidiomycota</taxon>
        <taxon>Agaricomycotina</taxon>
        <taxon>Agaricomycetes</taxon>
        <taxon>Agaricomycetidae</taxon>
        <taxon>Agaricales</taxon>
        <taxon>Fistulinaceae</taxon>
        <taxon>Fistulina</taxon>
    </lineage>
</organism>
<evidence type="ECO:0000313" key="2">
    <source>
        <dbReference type="EMBL" id="KIY48367.1"/>
    </source>
</evidence>
<protein>
    <submittedName>
        <fullName evidence="2">Uncharacterized protein</fullName>
    </submittedName>
</protein>
<dbReference type="Proteomes" id="UP000054144">
    <property type="component" value="Unassembled WGS sequence"/>
</dbReference>
<feature type="region of interest" description="Disordered" evidence="1">
    <location>
        <begin position="1"/>
        <end position="35"/>
    </location>
</feature>
<dbReference type="OrthoDB" id="3915838at2759"/>
<dbReference type="EMBL" id="KN881843">
    <property type="protein sequence ID" value="KIY48367.1"/>
    <property type="molecule type" value="Genomic_DNA"/>
</dbReference>
<proteinExistence type="predicted"/>
<name>A0A0D7ABK4_9AGAR</name>
<feature type="compositionally biased region" description="Polar residues" evidence="1">
    <location>
        <begin position="22"/>
        <end position="35"/>
    </location>
</feature>
<evidence type="ECO:0000313" key="3">
    <source>
        <dbReference type="Proteomes" id="UP000054144"/>
    </source>
</evidence>
<dbReference type="AlphaFoldDB" id="A0A0D7ABK4"/>
<reference evidence="2 3" key="1">
    <citation type="journal article" date="2015" name="Fungal Genet. Biol.">
        <title>Evolution of novel wood decay mechanisms in Agaricales revealed by the genome sequences of Fistulina hepatica and Cylindrobasidium torrendii.</title>
        <authorList>
            <person name="Floudas D."/>
            <person name="Held B.W."/>
            <person name="Riley R."/>
            <person name="Nagy L.G."/>
            <person name="Koehler G."/>
            <person name="Ransdell A.S."/>
            <person name="Younus H."/>
            <person name="Chow J."/>
            <person name="Chiniquy J."/>
            <person name="Lipzen A."/>
            <person name="Tritt A."/>
            <person name="Sun H."/>
            <person name="Haridas S."/>
            <person name="LaButti K."/>
            <person name="Ohm R.A."/>
            <person name="Kues U."/>
            <person name="Blanchette R.A."/>
            <person name="Grigoriev I.V."/>
            <person name="Minto R.E."/>
            <person name="Hibbett D.S."/>
        </authorList>
    </citation>
    <scope>NUCLEOTIDE SEQUENCE [LARGE SCALE GENOMIC DNA]</scope>
    <source>
        <strain evidence="2 3">ATCC 64428</strain>
    </source>
</reference>
<evidence type="ECO:0000256" key="1">
    <source>
        <dbReference type="SAM" id="MobiDB-lite"/>
    </source>
</evidence>
<sequence>MSVNPVHSSDLQTSHDVHDHTQNQTLTRSPQSQSSWHTCAWSADTSGYFAIPSIILIVVDDETLYLNVNANTVQASDIITLNSTITATDWALEGDTIITTSPRN</sequence>
<accession>A0A0D7ABK4</accession>